<sequence>MSEKHAEQADISPDGKQSPSSMDTRNTSGVTTTMSNMTPMAKFFTEMTARAIKRVEITPRVNMTEILALRAITLHYRDENDDVRQRQKAEQLQLADDLQTPAGV</sequence>
<dbReference type="EMBL" id="ODYU01001713">
    <property type="protein sequence ID" value="SOQ38298.1"/>
    <property type="molecule type" value="Genomic_DNA"/>
</dbReference>
<reference evidence="2" key="1">
    <citation type="submission" date="2016-07" db="EMBL/GenBank/DDBJ databases">
        <authorList>
            <person name="Bretaudeau A."/>
        </authorList>
    </citation>
    <scope>NUCLEOTIDE SEQUENCE</scope>
    <source>
        <strain evidence="2">Rice</strain>
        <tissue evidence="2">Whole body</tissue>
    </source>
</reference>
<feature type="region of interest" description="Disordered" evidence="1">
    <location>
        <begin position="1"/>
        <end position="39"/>
    </location>
</feature>
<accession>A0A2H1VBS9</accession>
<protein>
    <submittedName>
        <fullName evidence="2">SFRICE_006610</fullName>
    </submittedName>
</protein>
<proteinExistence type="predicted"/>
<feature type="compositionally biased region" description="Polar residues" evidence="1">
    <location>
        <begin position="15"/>
        <end position="38"/>
    </location>
</feature>
<feature type="region of interest" description="Disordered" evidence="1">
    <location>
        <begin position="78"/>
        <end position="104"/>
    </location>
</feature>
<evidence type="ECO:0000313" key="2">
    <source>
        <dbReference type="EMBL" id="SOQ38298.1"/>
    </source>
</evidence>
<gene>
    <name evidence="2" type="ORF">SFRICE_006610</name>
</gene>
<organism evidence="2">
    <name type="scientific">Spodoptera frugiperda</name>
    <name type="common">Fall armyworm</name>
    <dbReference type="NCBI Taxonomy" id="7108"/>
    <lineage>
        <taxon>Eukaryota</taxon>
        <taxon>Metazoa</taxon>
        <taxon>Ecdysozoa</taxon>
        <taxon>Arthropoda</taxon>
        <taxon>Hexapoda</taxon>
        <taxon>Insecta</taxon>
        <taxon>Pterygota</taxon>
        <taxon>Neoptera</taxon>
        <taxon>Endopterygota</taxon>
        <taxon>Lepidoptera</taxon>
        <taxon>Glossata</taxon>
        <taxon>Ditrysia</taxon>
        <taxon>Noctuoidea</taxon>
        <taxon>Noctuidae</taxon>
        <taxon>Amphipyrinae</taxon>
        <taxon>Spodoptera</taxon>
    </lineage>
</organism>
<evidence type="ECO:0000256" key="1">
    <source>
        <dbReference type="SAM" id="MobiDB-lite"/>
    </source>
</evidence>
<feature type="compositionally biased region" description="Basic and acidic residues" evidence="1">
    <location>
        <begin position="78"/>
        <end position="89"/>
    </location>
</feature>
<name>A0A2H1VBS9_SPOFR</name>
<dbReference type="AlphaFoldDB" id="A0A2H1VBS9"/>